<evidence type="ECO:0008006" key="3">
    <source>
        <dbReference type="Google" id="ProtNLM"/>
    </source>
</evidence>
<name>A0A1J5QKQ6_9ZZZZ</name>
<comment type="caution">
    <text evidence="2">The sequence shown here is derived from an EMBL/GenBank/DDBJ whole genome shotgun (WGS) entry which is preliminary data.</text>
</comment>
<feature type="region of interest" description="Disordered" evidence="1">
    <location>
        <begin position="116"/>
        <end position="141"/>
    </location>
</feature>
<sequence length="210" mass="22904">MLLVCIAFIAHALLIDPLMKREKMLREQAASDAAQTRQIQQQIRLLEHNGLVDPDAGNKARMAELQRKMLAVDASLDMVRQQLVTPEKMPQLLEGLLKRNSQLKLDSFETLPASALEPFPDPAADGGADGKSKASGPGASGASDLPAYRHGFVLTVEGPYLDLMNYLATLEQLPWNMLWSKVVLTAGTPGICSLTLTVNTLSLDRAWLSL</sequence>
<dbReference type="EMBL" id="MLJW01001822">
    <property type="protein sequence ID" value="OIQ76605.1"/>
    <property type="molecule type" value="Genomic_DNA"/>
</dbReference>
<organism evidence="2">
    <name type="scientific">mine drainage metagenome</name>
    <dbReference type="NCBI Taxonomy" id="410659"/>
    <lineage>
        <taxon>unclassified sequences</taxon>
        <taxon>metagenomes</taxon>
        <taxon>ecological metagenomes</taxon>
    </lineage>
</organism>
<gene>
    <name evidence="2" type="ORF">GALL_417120</name>
</gene>
<evidence type="ECO:0000256" key="1">
    <source>
        <dbReference type="SAM" id="MobiDB-lite"/>
    </source>
</evidence>
<dbReference type="AlphaFoldDB" id="A0A1J5QKQ6"/>
<reference evidence="2" key="1">
    <citation type="submission" date="2016-10" db="EMBL/GenBank/DDBJ databases">
        <title>Sequence of Gallionella enrichment culture.</title>
        <authorList>
            <person name="Poehlein A."/>
            <person name="Muehling M."/>
            <person name="Daniel R."/>
        </authorList>
    </citation>
    <scope>NUCLEOTIDE SEQUENCE</scope>
</reference>
<proteinExistence type="predicted"/>
<evidence type="ECO:0000313" key="2">
    <source>
        <dbReference type="EMBL" id="OIQ76605.1"/>
    </source>
</evidence>
<protein>
    <recommendedName>
        <fullName evidence="3">MSHA biogenesis protein MshJ</fullName>
    </recommendedName>
</protein>
<accession>A0A1J5QKQ6</accession>